<evidence type="ECO:0000256" key="1">
    <source>
        <dbReference type="SAM" id="MobiDB-lite"/>
    </source>
</evidence>
<feature type="compositionally biased region" description="Basic and acidic residues" evidence="1">
    <location>
        <begin position="626"/>
        <end position="639"/>
    </location>
</feature>
<feature type="region of interest" description="Disordered" evidence="1">
    <location>
        <begin position="308"/>
        <end position="331"/>
    </location>
</feature>
<gene>
    <name evidence="3" type="ORF">OS493_015552</name>
</gene>
<feature type="region of interest" description="Disordered" evidence="1">
    <location>
        <begin position="550"/>
        <end position="731"/>
    </location>
</feature>
<dbReference type="PANTHER" id="PTHR14454:SF11">
    <property type="entry name" value="SERRANO, ISOFORM F"/>
    <property type="match status" value="1"/>
</dbReference>
<reference evidence="3" key="1">
    <citation type="submission" date="2023-01" db="EMBL/GenBank/DDBJ databases">
        <title>Genome assembly of the deep-sea coral Lophelia pertusa.</title>
        <authorList>
            <person name="Herrera S."/>
            <person name="Cordes E."/>
        </authorList>
    </citation>
    <scope>NUCLEOTIDE SEQUENCE</scope>
    <source>
        <strain evidence="3">USNM1676648</strain>
        <tissue evidence="3">Polyp</tissue>
    </source>
</reference>
<dbReference type="SMART" id="SM00454">
    <property type="entry name" value="SAM"/>
    <property type="match status" value="1"/>
</dbReference>
<dbReference type="InterPro" id="IPR052281">
    <property type="entry name" value="GAREM"/>
</dbReference>
<evidence type="ECO:0000259" key="2">
    <source>
        <dbReference type="PROSITE" id="PS50105"/>
    </source>
</evidence>
<evidence type="ECO:0000313" key="4">
    <source>
        <dbReference type="Proteomes" id="UP001163046"/>
    </source>
</evidence>
<comment type="caution">
    <text evidence="3">The sequence shown here is derived from an EMBL/GenBank/DDBJ whole genome shotgun (WGS) entry which is preliminary data.</text>
</comment>
<dbReference type="EMBL" id="MU827309">
    <property type="protein sequence ID" value="KAJ7360451.1"/>
    <property type="molecule type" value="Genomic_DNA"/>
</dbReference>
<dbReference type="OrthoDB" id="6021761at2759"/>
<dbReference type="Gene3D" id="1.10.150.50">
    <property type="entry name" value="Transcription Factor, Ets-1"/>
    <property type="match status" value="1"/>
</dbReference>
<organism evidence="3 4">
    <name type="scientific">Desmophyllum pertusum</name>
    <dbReference type="NCBI Taxonomy" id="174260"/>
    <lineage>
        <taxon>Eukaryota</taxon>
        <taxon>Metazoa</taxon>
        <taxon>Cnidaria</taxon>
        <taxon>Anthozoa</taxon>
        <taxon>Hexacorallia</taxon>
        <taxon>Scleractinia</taxon>
        <taxon>Caryophylliina</taxon>
        <taxon>Caryophylliidae</taxon>
        <taxon>Desmophyllum</taxon>
    </lineage>
</organism>
<accession>A0A9W9YNY9</accession>
<dbReference type="InterPro" id="IPR013761">
    <property type="entry name" value="SAM/pointed_sf"/>
</dbReference>
<protein>
    <recommendedName>
        <fullName evidence="2">SAM domain-containing protein</fullName>
    </recommendedName>
</protein>
<keyword evidence="4" id="KW-1185">Reference proteome</keyword>
<dbReference type="Proteomes" id="UP001163046">
    <property type="component" value="Unassembled WGS sequence"/>
</dbReference>
<dbReference type="PROSITE" id="PS50105">
    <property type="entry name" value="SAM_DOMAIN"/>
    <property type="match status" value="1"/>
</dbReference>
<dbReference type="InterPro" id="IPR001660">
    <property type="entry name" value="SAM"/>
</dbReference>
<evidence type="ECO:0000313" key="3">
    <source>
        <dbReference type="EMBL" id="KAJ7360451.1"/>
    </source>
</evidence>
<feature type="compositionally biased region" description="Polar residues" evidence="1">
    <location>
        <begin position="593"/>
        <end position="619"/>
    </location>
</feature>
<dbReference type="Pfam" id="PF00536">
    <property type="entry name" value="SAM_1"/>
    <property type="match status" value="1"/>
</dbReference>
<dbReference type="PANTHER" id="PTHR14454">
    <property type="entry name" value="GRB2-ASSOCIATED AND REGULATOR OF MAPK PROTEIN FAMILY MEMBER"/>
    <property type="match status" value="1"/>
</dbReference>
<dbReference type="CDD" id="cd09487">
    <property type="entry name" value="SAM_superfamily"/>
    <property type="match status" value="1"/>
</dbReference>
<sequence length="819" mass="91149">MSDIQMSESDSPTGISYSLRELLDKFTLPRLVKVYEGYYDEHQSTTIGADTVYNLLTSKSVETALFEDADGEETRIPLDDQCTVERVLEERFQWQLRLQDLVHDSSAVKFVRVIETDPNFETVIKNGDKLKIERKKSRENFVAFKNVSDKGKPLLKVPASCQAKFQALWDGEELLLAKFVKKNTKLPVYVSFVDNSTDENITEEDKIRREKVTRRKDSSRRLPDGVVKLKGILADSFVTATTEIQGVTSRFSFSKTLPIRVVPVTMEATTKAPDAAFNFISSQNNEANCNDVKESTEDENQYEDMSGFKTLQGSPWQSKMGVKSEGNSENHDKNMTIGQMAGLGARHNTYSPAPSIKDLKSKSVTVPRTRTGLLQRTVSDLQLQTNFMESKDHVYDDLKFSALPEEVKSNPSCMARRKSDSSTYQVSKQNLNNMLHVQVQNSNDESCQGKVEMVSLQIAKNSPALMPHSTMKTFGRKGRMAETESVPDDAQNFVVKSCASQSLNTNLLPESSTSSASKTPFYSSEETKFEAAVALNQNILLAPQVRRTSRDALPQRPSVQDGCSGESQLSNRDLPVDDKAEPMGRRSGIRVLPTSTTLPKPPQSGSGKDTNQFKTQQQPLLGPTSSERDSSTSTTKKDPPSVPLRNKQTGEVPCPVIPPKATHLSRDNTHASSKGRQPPVPSPRVKPRSYSKSSREDSNLSPATNEQKIKNASGVKQDTASPGTEQEPKSSEELYSAVKKVSKSNFIIPQDLSALSVPEVQECLKALNMQQFEKIFNERQVDGSMLVCLDEESLESLGMDRFHRLKLVKVIAGWRPQLY</sequence>
<dbReference type="SUPFAM" id="SSF47769">
    <property type="entry name" value="SAM/Pointed domain"/>
    <property type="match status" value="1"/>
</dbReference>
<name>A0A9W9YNY9_9CNID</name>
<dbReference type="AlphaFoldDB" id="A0A9W9YNY9"/>
<feature type="domain" description="SAM" evidence="2">
    <location>
        <begin position="755"/>
        <end position="799"/>
    </location>
</feature>
<proteinExistence type="predicted"/>
<feature type="compositionally biased region" description="Basic and acidic residues" evidence="1">
    <location>
        <begin position="574"/>
        <end position="584"/>
    </location>
</feature>
<feature type="compositionally biased region" description="Polar residues" evidence="1">
    <location>
        <begin position="714"/>
        <end position="724"/>
    </location>
</feature>